<name>A0A1B9IME0_9TREE</name>
<proteinExistence type="predicted"/>
<dbReference type="InterPro" id="IPR020835">
    <property type="entry name" value="Catalase_sf"/>
</dbReference>
<dbReference type="GO" id="GO:0020037">
    <property type="term" value="F:heme binding"/>
    <property type="evidence" value="ECO:0007669"/>
    <property type="project" value="InterPro"/>
</dbReference>
<dbReference type="OrthoDB" id="6880011at2759"/>
<reference evidence="2" key="2">
    <citation type="submission" date="2013-12" db="EMBL/GenBank/DDBJ databases">
        <title>Evolution of pathogenesis and genome organization in the Tremellales.</title>
        <authorList>
            <person name="Cuomo C."/>
            <person name="Litvintseva A."/>
            <person name="Heitman J."/>
            <person name="Chen Y."/>
            <person name="Sun S."/>
            <person name="Springer D."/>
            <person name="Dromer F."/>
            <person name="Young S."/>
            <person name="Zeng Q."/>
            <person name="Chapman S."/>
            <person name="Gujja S."/>
            <person name="Saif S."/>
            <person name="Birren B."/>
        </authorList>
    </citation>
    <scope>NUCLEOTIDE SEQUENCE [LARGE SCALE GENOMIC DNA]</scope>
    <source>
        <strain evidence="2">CBS 10435</strain>
    </source>
</reference>
<dbReference type="SUPFAM" id="SSF56634">
    <property type="entry name" value="Heme-dependent catalase-like"/>
    <property type="match status" value="1"/>
</dbReference>
<gene>
    <name evidence="1" type="ORF">L486_05610</name>
</gene>
<keyword evidence="2" id="KW-1185">Reference proteome</keyword>
<dbReference type="EMBL" id="KI669464">
    <property type="protein sequence ID" value="OCF56755.1"/>
    <property type="molecule type" value="Genomic_DNA"/>
</dbReference>
<protein>
    <submittedName>
        <fullName evidence="1">Uncharacterized protein</fullName>
    </submittedName>
</protein>
<organism evidence="1 2">
    <name type="scientific">Kwoniella mangroviensis CBS 10435</name>
    <dbReference type="NCBI Taxonomy" id="1331196"/>
    <lineage>
        <taxon>Eukaryota</taxon>
        <taxon>Fungi</taxon>
        <taxon>Dikarya</taxon>
        <taxon>Basidiomycota</taxon>
        <taxon>Agaricomycotina</taxon>
        <taxon>Tremellomycetes</taxon>
        <taxon>Tremellales</taxon>
        <taxon>Cryptococcaceae</taxon>
        <taxon>Kwoniella</taxon>
    </lineage>
</organism>
<dbReference type="AlphaFoldDB" id="A0A1B9IME0"/>
<reference evidence="1 2" key="1">
    <citation type="submission" date="2013-07" db="EMBL/GenBank/DDBJ databases">
        <title>The Genome Sequence of Kwoniella mangroviensis CBS10435.</title>
        <authorList>
            <consortium name="The Broad Institute Genome Sequencing Platform"/>
            <person name="Cuomo C."/>
            <person name="Litvintseva A."/>
            <person name="Chen Y."/>
            <person name="Heitman J."/>
            <person name="Sun S."/>
            <person name="Springer D."/>
            <person name="Dromer F."/>
            <person name="Young S.K."/>
            <person name="Zeng Q."/>
            <person name="Gargeya S."/>
            <person name="Fitzgerald M."/>
            <person name="Abouelleil A."/>
            <person name="Alvarado L."/>
            <person name="Berlin A.M."/>
            <person name="Chapman S.B."/>
            <person name="Dewar J."/>
            <person name="Goldberg J."/>
            <person name="Griggs A."/>
            <person name="Gujja S."/>
            <person name="Hansen M."/>
            <person name="Howarth C."/>
            <person name="Imamovic A."/>
            <person name="Larimer J."/>
            <person name="McCowan C."/>
            <person name="Murphy C."/>
            <person name="Pearson M."/>
            <person name="Priest M."/>
            <person name="Roberts A."/>
            <person name="Saif S."/>
            <person name="Shea T."/>
            <person name="Sykes S."/>
            <person name="Wortman J."/>
            <person name="Nusbaum C."/>
            <person name="Birren B."/>
        </authorList>
    </citation>
    <scope>NUCLEOTIDE SEQUENCE [LARGE SCALE GENOMIC DNA]</scope>
    <source>
        <strain evidence="1 2">CBS 10435</strain>
    </source>
</reference>
<accession>A0A1B9IME0</accession>
<evidence type="ECO:0000313" key="2">
    <source>
        <dbReference type="Proteomes" id="UP000092583"/>
    </source>
</evidence>
<dbReference type="STRING" id="1331196.A0A1B9IME0"/>
<sequence length="122" mass="13950">MKVNLTEYDQIRELYTRVMTDTQSEHLHSDTAKLLKFADTIVQHKYLVQQCAISPRYAQAIYDILPADQQAKLDIEKIGQDASTAHLVGKDVFRMPRKLMYPTTKIIGVCRTSLARVQGLIK</sequence>
<evidence type="ECO:0000313" key="1">
    <source>
        <dbReference type="EMBL" id="OCF56755.1"/>
    </source>
</evidence>
<dbReference type="Proteomes" id="UP000092583">
    <property type="component" value="Unassembled WGS sequence"/>
</dbReference>